<dbReference type="SUPFAM" id="SSF64182">
    <property type="entry name" value="DHH phosphoesterases"/>
    <property type="match status" value="1"/>
</dbReference>
<dbReference type="RefSeq" id="WP_087414627.1">
    <property type="nucleotide sequence ID" value="NZ_NFKL01000006.1"/>
</dbReference>
<keyword evidence="5 10" id="KW-0269">Exonuclease</keyword>
<evidence type="ECO:0000313" key="11">
    <source>
        <dbReference type="Proteomes" id="UP000195326"/>
    </source>
</evidence>
<keyword evidence="4" id="KW-0378">Hydrolase</keyword>
<name>A0A1Y4LS68_9FIRM</name>
<gene>
    <name evidence="10" type="ORF">B5F15_05350</name>
</gene>
<dbReference type="Pfam" id="PF17768">
    <property type="entry name" value="RecJ_OB"/>
    <property type="match status" value="1"/>
</dbReference>
<dbReference type="GO" id="GO:0006310">
    <property type="term" value="P:DNA recombination"/>
    <property type="evidence" value="ECO:0007669"/>
    <property type="project" value="InterPro"/>
</dbReference>
<evidence type="ECO:0000256" key="4">
    <source>
        <dbReference type="ARBA" id="ARBA00022801"/>
    </source>
</evidence>
<feature type="coiled-coil region" evidence="6">
    <location>
        <begin position="322"/>
        <end position="349"/>
    </location>
</feature>
<evidence type="ECO:0000256" key="1">
    <source>
        <dbReference type="ARBA" id="ARBA00005915"/>
    </source>
</evidence>
<organism evidence="10 11">
    <name type="scientific">Butyricicoccus pullicaecorum</name>
    <dbReference type="NCBI Taxonomy" id="501571"/>
    <lineage>
        <taxon>Bacteria</taxon>
        <taxon>Bacillati</taxon>
        <taxon>Bacillota</taxon>
        <taxon>Clostridia</taxon>
        <taxon>Eubacteriales</taxon>
        <taxon>Butyricicoccaceae</taxon>
        <taxon>Butyricicoccus</taxon>
    </lineage>
</organism>
<dbReference type="PANTHER" id="PTHR30255:SF2">
    <property type="entry name" value="SINGLE-STRANDED-DNA-SPECIFIC EXONUCLEASE RECJ"/>
    <property type="match status" value="1"/>
</dbReference>
<dbReference type="PANTHER" id="PTHR30255">
    <property type="entry name" value="SINGLE-STRANDED-DNA-SPECIFIC EXONUCLEASE RECJ"/>
    <property type="match status" value="1"/>
</dbReference>
<reference evidence="11" key="1">
    <citation type="submission" date="2017-04" db="EMBL/GenBank/DDBJ databases">
        <title>Function of individual gut microbiota members based on whole genome sequencing of pure cultures obtained from chicken caecum.</title>
        <authorList>
            <person name="Medvecky M."/>
            <person name="Cejkova D."/>
            <person name="Polansky O."/>
            <person name="Karasova D."/>
            <person name="Kubasova T."/>
            <person name="Cizek A."/>
            <person name="Rychlik I."/>
        </authorList>
    </citation>
    <scope>NUCLEOTIDE SEQUENCE [LARGE SCALE GENOMIC DNA]</scope>
    <source>
        <strain evidence="11">An179</strain>
    </source>
</reference>
<dbReference type="STRING" id="501571.GCA_900143195_02841"/>
<dbReference type="InterPro" id="IPR041122">
    <property type="entry name" value="RecJ_OB"/>
</dbReference>
<dbReference type="AlphaFoldDB" id="A0A1Y4LS68"/>
<keyword evidence="3" id="KW-0540">Nuclease</keyword>
<evidence type="ECO:0000256" key="3">
    <source>
        <dbReference type="ARBA" id="ARBA00022722"/>
    </source>
</evidence>
<evidence type="ECO:0000256" key="5">
    <source>
        <dbReference type="ARBA" id="ARBA00022839"/>
    </source>
</evidence>
<dbReference type="GO" id="GO:0003676">
    <property type="term" value="F:nucleic acid binding"/>
    <property type="evidence" value="ECO:0007669"/>
    <property type="project" value="InterPro"/>
</dbReference>
<dbReference type="EMBL" id="NFKL01000006">
    <property type="protein sequence ID" value="OUP59477.1"/>
    <property type="molecule type" value="Genomic_DNA"/>
</dbReference>
<accession>A0A1Y4LS68</accession>
<sequence>MKMKRWVTAKPNLETVRSLARSCGFTPLAAAALCARGIDTPEAARAFLETDPAKLHDPMLLPDMAKARDTIRRAIEQGKKIAVFGDYDVDGVTSTCVMTRVLRSLGADVRHYIPDRLSEGYGLSMGAMDRLAQDGIGLIVTVDSGVSAFEEIARARELGMEVVVTDHHECREELPDANAVVNPKRADSTYPFAELAGVGVAFKLACALAGDGQQRAVLEQYADLVALGTVADVMLLVGENRIIVAAGLRRMAETQNVGLSMLLHESGQQGKRLTASTISFILAPRINAAGRLGHADMAAELFLTDDPRRAQTLAMALCEQNKQRQATENQILEQALQKLRREYDPLEDQVIVLAGEDWHHGVIGIVSSRICDRYACPTVLIALEDGIGKGSGRSVKGFNLYEALCDSAPLLERFGGHELAAGLTIREENIQQFHENMEAWAREHVNPQELMPILHIDCPIAPEFISTEATRGLDVLEPFGMGNPQPVFSMCDLLVEEITPISSDRHVRLTLSKDGQTYTAMLFGTGQGGCGFAQGNYVDAAFCLEINEYRGRCSVQLVIRDIQLSTCEVMADQKILNLYNRFMSDGALTAREACVLLPERRDLVAVWRHILSRSEDGWLSVPDGALSRRVSWESRREINIGKLLVCLDVFSESRLLSYHFREGQLNIVLKHIEGKADISKSVVLKTLQSMSKDCNTMQGSVI</sequence>
<evidence type="ECO:0000256" key="2">
    <source>
        <dbReference type="ARBA" id="ARBA00019841"/>
    </source>
</evidence>
<dbReference type="Pfam" id="PF01368">
    <property type="entry name" value="DHH"/>
    <property type="match status" value="1"/>
</dbReference>
<feature type="domain" description="DDH" evidence="7">
    <location>
        <begin position="80"/>
        <end position="229"/>
    </location>
</feature>
<dbReference type="Pfam" id="PF02272">
    <property type="entry name" value="DHHA1"/>
    <property type="match status" value="1"/>
</dbReference>
<dbReference type="InterPro" id="IPR004610">
    <property type="entry name" value="RecJ"/>
</dbReference>
<feature type="domain" description="RecJ OB" evidence="9">
    <location>
        <begin position="456"/>
        <end position="561"/>
    </location>
</feature>
<keyword evidence="6" id="KW-0175">Coiled coil</keyword>
<evidence type="ECO:0000259" key="7">
    <source>
        <dbReference type="Pfam" id="PF01368"/>
    </source>
</evidence>
<dbReference type="NCBIfam" id="TIGR00644">
    <property type="entry name" value="recJ"/>
    <property type="match status" value="1"/>
</dbReference>
<dbReference type="Gene3D" id="3.90.1640.30">
    <property type="match status" value="1"/>
</dbReference>
<dbReference type="Proteomes" id="UP000195326">
    <property type="component" value="Unassembled WGS sequence"/>
</dbReference>
<comment type="caution">
    <text evidence="10">The sequence shown here is derived from an EMBL/GenBank/DDBJ whole genome shotgun (WGS) entry which is preliminary data.</text>
</comment>
<protein>
    <recommendedName>
        <fullName evidence="2">Single-stranded-DNA-specific exonuclease RecJ</fullName>
    </recommendedName>
</protein>
<feature type="domain" description="DHHA1" evidence="8">
    <location>
        <begin position="348"/>
        <end position="442"/>
    </location>
</feature>
<dbReference type="GO" id="GO:0006281">
    <property type="term" value="P:DNA repair"/>
    <property type="evidence" value="ECO:0007669"/>
    <property type="project" value="InterPro"/>
</dbReference>
<evidence type="ECO:0000259" key="9">
    <source>
        <dbReference type="Pfam" id="PF17768"/>
    </source>
</evidence>
<evidence type="ECO:0000313" key="10">
    <source>
        <dbReference type="EMBL" id="OUP59477.1"/>
    </source>
</evidence>
<evidence type="ECO:0000256" key="6">
    <source>
        <dbReference type="SAM" id="Coils"/>
    </source>
</evidence>
<comment type="similarity">
    <text evidence="1">Belongs to the RecJ family.</text>
</comment>
<proteinExistence type="inferred from homology"/>
<dbReference type="GO" id="GO:0008409">
    <property type="term" value="F:5'-3' exonuclease activity"/>
    <property type="evidence" value="ECO:0007669"/>
    <property type="project" value="InterPro"/>
</dbReference>
<dbReference type="InterPro" id="IPR038763">
    <property type="entry name" value="DHH_sf"/>
</dbReference>
<dbReference type="Gene3D" id="3.10.310.30">
    <property type="match status" value="1"/>
</dbReference>
<dbReference type="InterPro" id="IPR051673">
    <property type="entry name" value="SSDNA_exonuclease_RecJ"/>
</dbReference>
<dbReference type="InterPro" id="IPR003156">
    <property type="entry name" value="DHHA1_dom"/>
</dbReference>
<dbReference type="InterPro" id="IPR001667">
    <property type="entry name" value="DDH_dom"/>
</dbReference>
<evidence type="ECO:0000259" key="8">
    <source>
        <dbReference type="Pfam" id="PF02272"/>
    </source>
</evidence>